<evidence type="ECO:0000313" key="2">
    <source>
        <dbReference type="Proteomes" id="UP000044806"/>
    </source>
</evidence>
<organism evidence="1 2">
    <name type="scientific">Vibrio cholerae</name>
    <dbReference type="NCBI Taxonomy" id="666"/>
    <lineage>
        <taxon>Bacteria</taxon>
        <taxon>Pseudomonadati</taxon>
        <taxon>Pseudomonadota</taxon>
        <taxon>Gammaproteobacteria</taxon>
        <taxon>Vibrionales</taxon>
        <taxon>Vibrionaceae</taxon>
        <taxon>Vibrio</taxon>
    </lineage>
</organism>
<gene>
    <name evidence="1" type="ORF">ERS013165_03039</name>
</gene>
<protein>
    <submittedName>
        <fullName evidence="1">Uncharacterized protein</fullName>
    </submittedName>
</protein>
<name>A0A655WEG4_VIBCL</name>
<dbReference type="EMBL" id="CWOW01000018">
    <property type="protein sequence ID" value="CSB00207.1"/>
    <property type="molecule type" value="Genomic_DNA"/>
</dbReference>
<accession>A0A655WEG4</accession>
<sequence>MQLCTIHRQCHLVLVHRLFIFDVLLLFAFLHFIQWWLSNVDVTTLNQLRHLAVEKGQQQSTNVRAVDVRIGHDDDVVITQFIWVVLITADTTA</sequence>
<reference evidence="1 2" key="1">
    <citation type="submission" date="2015-07" db="EMBL/GenBank/DDBJ databases">
        <authorList>
            <consortium name="Pathogen Informatics"/>
        </authorList>
    </citation>
    <scope>NUCLEOTIDE SEQUENCE [LARGE SCALE GENOMIC DNA]</scope>
    <source>
        <strain evidence="1 2">A51</strain>
    </source>
</reference>
<dbReference type="AlphaFoldDB" id="A0A655WEG4"/>
<evidence type="ECO:0000313" key="1">
    <source>
        <dbReference type="EMBL" id="CSB00207.1"/>
    </source>
</evidence>
<proteinExistence type="predicted"/>
<dbReference type="Proteomes" id="UP000044806">
    <property type="component" value="Unassembled WGS sequence"/>
</dbReference>